<comment type="caution">
    <text evidence="4">The sequence shown here is derived from an EMBL/GenBank/DDBJ whole genome shotgun (WGS) entry which is preliminary data.</text>
</comment>
<gene>
    <name evidence="4" type="ORF">BN1180_01188</name>
</gene>
<organism evidence="4 5">
    <name type="scientific">Peribacillus simplex</name>
    <dbReference type="NCBI Taxonomy" id="1478"/>
    <lineage>
        <taxon>Bacteria</taxon>
        <taxon>Bacillati</taxon>
        <taxon>Bacillota</taxon>
        <taxon>Bacilli</taxon>
        <taxon>Bacillales</taxon>
        <taxon>Bacillaceae</taxon>
        <taxon>Peribacillus</taxon>
    </lineage>
</organism>
<feature type="coiled-coil region" evidence="1">
    <location>
        <begin position="383"/>
        <end position="459"/>
    </location>
</feature>
<dbReference type="PROSITE" id="PS51736">
    <property type="entry name" value="RECOMBINASES_3"/>
    <property type="match status" value="1"/>
</dbReference>
<dbReference type="InterPro" id="IPR006119">
    <property type="entry name" value="Resolv_N"/>
</dbReference>
<dbReference type="PANTHER" id="PTHR30461:SF23">
    <property type="entry name" value="DNA RECOMBINASE-RELATED"/>
    <property type="match status" value="1"/>
</dbReference>
<evidence type="ECO:0000313" key="5">
    <source>
        <dbReference type="Proteomes" id="UP000182110"/>
    </source>
</evidence>
<dbReference type="InterPro" id="IPR050639">
    <property type="entry name" value="SSR_resolvase"/>
</dbReference>
<dbReference type="AlphaFoldDB" id="A0AAN2PEC5"/>
<dbReference type="GO" id="GO:0003677">
    <property type="term" value="F:DNA binding"/>
    <property type="evidence" value="ECO:0007669"/>
    <property type="project" value="InterPro"/>
</dbReference>
<dbReference type="Pfam" id="PF00239">
    <property type="entry name" value="Resolvase"/>
    <property type="match status" value="1"/>
</dbReference>
<dbReference type="Proteomes" id="UP000182110">
    <property type="component" value="Unassembled WGS sequence"/>
</dbReference>
<dbReference type="Pfam" id="PF07508">
    <property type="entry name" value="Recombinase"/>
    <property type="match status" value="1"/>
</dbReference>
<proteinExistence type="predicted"/>
<dbReference type="EMBL" id="CCXW01000001">
    <property type="protein sequence ID" value="CEG31052.1"/>
    <property type="molecule type" value="Genomic_DNA"/>
</dbReference>
<reference evidence="4 5" key="1">
    <citation type="journal article" date="2014" name="Genome Announc.">
        <title>Genome Sequence of Bacillus simplex Strain P558, Isolated from a Human Fecal Sample.</title>
        <authorList>
            <person name="Croce O."/>
            <person name="Hugon P."/>
            <person name="Lagier J.C."/>
            <person name="Bibi F."/>
            <person name="Robert C."/>
            <person name="Azhar E.I."/>
            <person name="Raoult D."/>
            <person name="Fournier P.E."/>
        </authorList>
    </citation>
    <scope>NUCLEOTIDE SEQUENCE [LARGE SCALE GENOMIC DNA]</scope>
    <source>
        <strain evidence="4 5">P558</strain>
    </source>
</reference>
<dbReference type="CDD" id="cd00338">
    <property type="entry name" value="Ser_Recombinase"/>
    <property type="match status" value="1"/>
</dbReference>
<dbReference type="RefSeq" id="WP_072272479.1">
    <property type="nucleotide sequence ID" value="NZ_CCXW01000001.1"/>
</dbReference>
<keyword evidence="5" id="KW-1185">Reference proteome</keyword>
<evidence type="ECO:0000256" key="1">
    <source>
        <dbReference type="SAM" id="Coils"/>
    </source>
</evidence>
<dbReference type="SMART" id="SM00857">
    <property type="entry name" value="Resolvase"/>
    <property type="match status" value="1"/>
</dbReference>
<dbReference type="InterPro" id="IPR011109">
    <property type="entry name" value="DNA_bind_recombinase_dom"/>
</dbReference>
<evidence type="ECO:0000313" key="4">
    <source>
        <dbReference type="EMBL" id="CEG31052.1"/>
    </source>
</evidence>
<dbReference type="InterPro" id="IPR038109">
    <property type="entry name" value="DNA_bind_recomb_sf"/>
</dbReference>
<evidence type="ECO:0000259" key="3">
    <source>
        <dbReference type="PROSITE" id="PS51737"/>
    </source>
</evidence>
<dbReference type="GO" id="GO:0000150">
    <property type="term" value="F:DNA strand exchange activity"/>
    <property type="evidence" value="ECO:0007669"/>
    <property type="project" value="InterPro"/>
</dbReference>
<evidence type="ECO:0000259" key="2">
    <source>
        <dbReference type="PROSITE" id="PS51736"/>
    </source>
</evidence>
<dbReference type="PANTHER" id="PTHR30461">
    <property type="entry name" value="DNA-INVERTASE FROM LAMBDOID PROPHAGE"/>
    <property type="match status" value="1"/>
</dbReference>
<dbReference type="SUPFAM" id="SSF53041">
    <property type="entry name" value="Resolvase-like"/>
    <property type="match status" value="1"/>
</dbReference>
<dbReference type="Gene3D" id="3.90.1750.20">
    <property type="entry name" value="Putative Large Serine Recombinase, Chain B, Domain 2"/>
    <property type="match status" value="1"/>
</dbReference>
<dbReference type="PROSITE" id="PS51737">
    <property type="entry name" value="RECOMBINASE_DNA_BIND"/>
    <property type="match status" value="1"/>
</dbReference>
<accession>A0AAN2PEC5</accession>
<name>A0AAN2PEC5_9BACI</name>
<feature type="domain" description="Recombinase" evidence="3">
    <location>
        <begin position="165"/>
        <end position="292"/>
    </location>
</feature>
<protein>
    <submittedName>
        <fullName evidence="4">DNA recombinase</fullName>
    </submittedName>
</protein>
<keyword evidence="1" id="KW-0175">Coiled coil</keyword>
<feature type="domain" description="Resolvase/invertase-type recombinase catalytic" evidence="2">
    <location>
        <begin position="13"/>
        <end position="159"/>
    </location>
</feature>
<dbReference type="InterPro" id="IPR036162">
    <property type="entry name" value="Resolvase-like_N_sf"/>
</dbReference>
<dbReference type="Gene3D" id="3.40.50.1390">
    <property type="entry name" value="Resolvase, N-terminal catalytic domain"/>
    <property type="match status" value="1"/>
</dbReference>
<sequence length="532" mass="62310">MILADFLNTEGLKAVFYGRHSTDEQNVETQRHISYEFAKKNGLTIIDEYIDENISAFKKTLDKRPHLDELRKEAKKGQFDCVLVYKADRLARKIDQHMQLWGEFRELGIPIILTESGKLYTTDSPTEIMVDIGLSSMEAENTRIRTRDYYNAHTVQGKWLGGNLPYGYEYDVDEEKNSIMKPIPNQIEKVKEIFRLYVRGYGFKRIAKIMNDQHPKDTGSGMGKWVSESVKSVITNPFYAGFTTSQRIVHGAGNSVNDRSEWKKGKCDKIPAIISEEEWNTCMELYEKKKNGTIYQNKYITPYLFINILCCKSCNEKLIAKNYSSGKKRKDGTSYGGRVYICPTCKQKWNVKKVHEELIEDVLSGWHFHYFSNNKEELQKDIMKEIQIDMKDIEDCIKSYKKELSSYTEKLKEVENKQRKLMEKNPEPDELQFALVQFRISVQKKIELFEKEIERKLKEKQQLYLSYGDVENFKSITKSITNFEYDFSEPEFRKLILFLLDKVTITGKDKYDYEITAKVDLNQRGRINLGFI</sequence>